<dbReference type="AlphaFoldDB" id="B8MQF6"/>
<dbReference type="VEuPathDB" id="FungiDB:TSTA_058460"/>
<organism evidence="1 2">
    <name type="scientific">Talaromyces stipitatus (strain ATCC 10500 / CBS 375.48 / QM 6759 / NRRL 1006)</name>
    <name type="common">Penicillium stipitatum</name>
    <dbReference type="NCBI Taxonomy" id="441959"/>
    <lineage>
        <taxon>Eukaryota</taxon>
        <taxon>Fungi</taxon>
        <taxon>Dikarya</taxon>
        <taxon>Ascomycota</taxon>
        <taxon>Pezizomycotina</taxon>
        <taxon>Eurotiomycetes</taxon>
        <taxon>Eurotiomycetidae</taxon>
        <taxon>Eurotiales</taxon>
        <taxon>Trichocomaceae</taxon>
        <taxon>Talaromyces</taxon>
        <taxon>Talaromyces sect. Talaromyces</taxon>
    </lineage>
</organism>
<dbReference type="Gene3D" id="1.25.40.10">
    <property type="entry name" value="Tetratricopeptide repeat domain"/>
    <property type="match status" value="1"/>
</dbReference>
<dbReference type="RefSeq" id="XP_002487469.1">
    <property type="nucleotide sequence ID" value="XM_002487424.1"/>
</dbReference>
<evidence type="ECO:0000313" key="2">
    <source>
        <dbReference type="Proteomes" id="UP000001745"/>
    </source>
</evidence>
<dbReference type="OMA" id="ESLEGCI"/>
<protein>
    <recommendedName>
        <fullName evidence="3">Tetratricopeptide repeat domain protein</fullName>
    </recommendedName>
</protein>
<reference evidence="2" key="1">
    <citation type="journal article" date="2015" name="Genome Announc.">
        <title>Genome sequence of the AIDS-associated pathogen Penicillium marneffei (ATCC18224) and its near taxonomic relative Talaromyces stipitatus (ATCC10500).</title>
        <authorList>
            <person name="Nierman W.C."/>
            <person name="Fedorova-Abrams N.D."/>
            <person name="Andrianopoulos A."/>
        </authorList>
    </citation>
    <scope>NUCLEOTIDE SEQUENCE [LARGE SCALE GENOMIC DNA]</scope>
    <source>
        <strain evidence="2">ATCC 10500 / CBS 375.48 / QM 6759 / NRRL 1006</strain>
    </source>
</reference>
<dbReference type="InParanoid" id="B8MQF6"/>
<dbReference type="SUPFAM" id="SSF48452">
    <property type="entry name" value="TPR-like"/>
    <property type="match status" value="1"/>
</dbReference>
<accession>B8MQF6</accession>
<dbReference type="EMBL" id="EQ962659">
    <property type="protein sequence ID" value="EED13358.1"/>
    <property type="molecule type" value="Genomic_DNA"/>
</dbReference>
<sequence length="421" mass="47689">MNVEHVHFVHPLDLQAIGPERTFLLGAISLLGPGTHNVIYPSFIKVLSKQNRNDMKLCPNGTEIEMFYPDLLNDYALQLLLDEQRSKVYRPMFNRASVLQALAYDQKIKVLTATAKALHQIIPDQNGEDTTYDYFEIYIRHYDYVLGLATNYRTFERDELLQIRMPVEFGMMLRNFAGFLREVGHNENAVYLAAIGLKIIRDYECDSTKMSTEASEEQLDQLKAHFLSIRGYAAIRACQYNMARESLEGCIEIRRNFVGLVAKVDLLLARGHLAYLLAAEGKYSEALDEYKSIFKKFDDSDLMDDYAKNSAIQIATMIGILHTIKGNLDQAQSPLTWAGPTTLNPIRRTAVEHALGNLRLAEGKLSEARKHFMTCKHAWRDEGTCMHHNKTGLEYAISTQYKLAIIDVRDTQPGGGPSAAK</sequence>
<dbReference type="HOGENOM" id="CLU_652428_0_0_1"/>
<keyword evidence="2" id="KW-1185">Reference proteome</keyword>
<evidence type="ECO:0008006" key="3">
    <source>
        <dbReference type="Google" id="ProtNLM"/>
    </source>
</evidence>
<dbReference type="GeneID" id="8106448"/>
<dbReference type="Proteomes" id="UP000001745">
    <property type="component" value="Unassembled WGS sequence"/>
</dbReference>
<name>B8MQF6_TALSN</name>
<evidence type="ECO:0000313" key="1">
    <source>
        <dbReference type="EMBL" id="EED13358.1"/>
    </source>
</evidence>
<proteinExistence type="predicted"/>
<dbReference type="InterPro" id="IPR011990">
    <property type="entry name" value="TPR-like_helical_dom_sf"/>
</dbReference>
<gene>
    <name evidence="1" type="ORF">TSTA_058460</name>
</gene>